<dbReference type="Proteomes" id="UP001196509">
    <property type="component" value="Unassembled WGS sequence"/>
</dbReference>
<keyword evidence="3" id="KW-1185">Reference proteome</keyword>
<dbReference type="AlphaFoldDB" id="A0AAE3D114"/>
<comment type="caution">
    <text evidence="2">The sequence shown here is derived from an EMBL/GenBank/DDBJ whole genome shotgun (WGS) entry which is preliminary data.</text>
</comment>
<organism evidence="2 3">
    <name type="scientific">Flavimaribacter sediminis</name>
    <dbReference type="NCBI Taxonomy" id="2865987"/>
    <lineage>
        <taxon>Bacteria</taxon>
        <taxon>Pseudomonadati</taxon>
        <taxon>Pseudomonadota</taxon>
        <taxon>Alphaproteobacteria</taxon>
        <taxon>Hyphomicrobiales</taxon>
        <taxon>Rhizobiaceae</taxon>
        <taxon>Flavimaribacter</taxon>
    </lineage>
</organism>
<gene>
    <name evidence="2" type="ORF">K1W69_14300</name>
</gene>
<protein>
    <submittedName>
        <fullName evidence="2">Uncharacterized protein</fullName>
    </submittedName>
</protein>
<evidence type="ECO:0000313" key="3">
    <source>
        <dbReference type="Proteomes" id="UP001196509"/>
    </source>
</evidence>
<keyword evidence="1" id="KW-1133">Transmembrane helix</keyword>
<sequence>MDQIRSIIIGVVGLAVAVVAVLVFATVGVAMIGLAFTLAGVGLVVARLRNRSAMRENRRGDDPHIWNDGRGTIIDM</sequence>
<keyword evidence="1" id="KW-0812">Transmembrane</keyword>
<evidence type="ECO:0000256" key="1">
    <source>
        <dbReference type="SAM" id="Phobius"/>
    </source>
</evidence>
<dbReference type="RefSeq" id="WP_220228991.1">
    <property type="nucleotide sequence ID" value="NZ_JAICBX010000002.1"/>
</dbReference>
<reference evidence="2" key="1">
    <citation type="submission" date="2021-08" db="EMBL/GenBank/DDBJ databases">
        <title>Hoeflea bacterium WL0058 sp. nov., isolated from the sediment.</title>
        <authorList>
            <person name="Wang L."/>
            <person name="Zhang D."/>
        </authorList>
    </citation>
    <scope>NUCLEOTIDE SEQUENCE</scope>
    <source>
        <strain evidence="2">WL0058</strain>
    </source>
</reference>
<keyword evidence="1" id="KW-0472">Membrane</keyword>
<proteinExistence type="predicted"/>
<accession>A0AAE3D114</accession>
<feature type="transmembrane region" description="Helical" evidence="1">
    <location>
        <begin position="31"/>
        <end position="49"/>
    </location>
</feature>
<evidence type="ECO:0000313" key="2">
    <source>
        <dbReference type="EMBL" id="MBW8638364.1"/>
    </source>
</evidence>
<name>A0AAE3D114_9HYPH</name>
<feature type="transmembrane region" description="Helical" evidence="1">
    <location>
        <begin position="7"/>
        <end position="25"/>
    </location>
</feature>
<dbReference type="EMBL" id="JAICBX010000002">
    <property type="protein sequence ID" value="MBW8638364.1"/>
    <property type="molecule type" value="Genomic_DNA"/>
</dbReference>